<dbReference type="EMBL" id="BMMM01000003">
    <property type="protein sequence ID" value="GGN58226.1"/>
    <property type="molecule type" value="Genomic_DNA"/>
</dbReference>
<evidence type="ECO:0000313" key="1">
    <source>
        <dbReference type="EMBL" id="GGN58226.1"/>
    </source>
</evidence>
<gene>
    <name evidence="1" type="ORF">GCM10011579_021270</name>
</gene>
<protein>
    <submittedName>
        <fullName evidence="1">Uncharacterized protein</fullName>
    </submittedName>
</protein>
<dbReference type="Proteomes" id="UP000600365">
    <property type="component" value="Unassembled WGS sequence"/>
</dbReference>
<organism evidence="1 2">
    <name type="scientific">Streptomyces albiflavescens</name>
    <dbReference type="NCBI Taxonomy" id="1623582"/>
    <lineage>
        <taxon>Bacteria</taxon>
        <taxon>Bacillati</taxon>
        <taxon>Actinomycetota</taxon>
        <taxon>Actinomycetes</taxon>
        <taxon>Kitasatosporales</taxon>
        <taxon>Streptomycetaceae</taxon>
        <taxon>Streptomyces</taxon>
    </lineage>
</organism>
<comment type="caution">
    <text evidence="1">The sequence shown here is derived from an EMBL/GenBank/DDBJ whole genome shotgun (WGS) entry which is preliminary data.</text>
</comment>
<dbReference type="AlphaFoldDB" id="A0A918D248"/>
<evidence type="ECO:0000313" key="2">
    <source>
        <dbReference type="Proteomes" id="UP000600365"/>
    </source>
</evidence>
<sequence length="62" mass="6896">MTSETPGRSLSAKETALWETPARRAMSFIVGRRAGDRLAGMLAPLFSELSTNALEWWHPKAH</sequence>
<keyword evidence="2" id="KW-1185">Reference proteome</keyword>
<reference evidence="1 2" key="1">
    <citation type="journal article" date="2014" name="Int. J. Syst. Evol. Microbiol.">
        <title>Complete genome sequence of Corynebacterium casei LMG S-19264T (=DSM 44701T), isolated from a smear-ripened cheese.</title>
        <authorList>
            <consortium name="US DOE Joint Genome Institute (JGI-PGF)"/>
            <person name="Walter F."/>
            <person name="Albersmeier A."/>
            <person name="Kalinowski J."/>
            <person name="Ruckert C."/>
        </authorList>
    </citation>
    <scope>NUCLEOTIDE SEQUENCE [LARGE SCALE GENOMIC DNA]</scope>
    <source>
        <strain evidence="1 2">CGMCC 4.7111</strain>
    </source>
</reference>
<proteinExistence type="predicted"/>
<accession>A0A918D248</accession>
<name>A0A918D248_9ACTN</name>